<feature type="compositionally biased region" description="Basic residues" evidence="1">
    <location>
        <begin position="223"/>
        <end position="242"/>
    </location>
</feature>
<feature type="region of interest" description="Disordered" evidence="1">
    <location>
        <begin position="198"/>
        <end position="266"/>
    </location>
</feature>
<sequence>MIKRRFYKQEHRDGDEVSDSSSSSSSSSDDDNADSDSEEAHVLEEDQEEVDGLEATEYREEVVGSQCSPSPDSGYESEDSSGNELDCDPSGIIIDDYEERTDCLIGKLSDSILPGKGDARVGEEREINILDEKKFTQAEFSDFALKSCNSLFKCRICPRIVCLTKDSMMSHLSSKRHARSEKLFSKGKLKLMLNSDGEIEEEQETHAERHARTVAVSQEPTEKKKKNKGRQRQRLRSKRKKVGNGLDHKGKQSMSKPLKRRRQNDD</sequence>
<feature type="compositionally biased region" description="Acidic residues" evidence="1">
    <location>
        <begin position="75"/>
        <end position="87"/>
    </location>
</feature>
<dbReference type="PANTHER" id="PTHR36332:SF1">
    <property type="entry name" value="STRESS RESPONSE PROTEIN"/>
    <property type="match status" value="1"/>
</dbReference>
<feature type="compositionally biased region" description="Acidic residues" evidence="1">
    <location>
        <begin position="45"/>
        <end position="54"/>
    </location>
</feature>
<feature type="compositionally biased region" description="Basic residues" evidence="1">
    <location>
        <begin position="257"/>
        <end position="266"/>
    </location>
</feature>
<accession>A0AAP0KVK3</accession>
<dbReference type="AlphaFoldDB" id="A0AAP0KVK3"/>
<evidence type="ECO:0000313" key="2">
    <source>
        <dbReference type="EMBL" id="KAK9158205.1"/>
    </source>
</evidence>
<organism evidence="2 3">
    <name type="scientific">Stephania cephalantha</name>
    <dbReference type="NCBI Taxonomy" id="152367"/>
    <lineage>
        <taxon>Eukaryota</taxon>
        <taxon>Viridiplantae</taxon>
        <taxon>Streptophyta</taxon>
        <taxon>Embryophyta</taxon>
        <taxon>Tracheophyta</taxon>
        <taxon>Spermatophyta</taxon>
        <taxon>Magnoliopsida</taxon>
        <taxon>Ranunculales</taxon>
        <taxon>Menispermaceae</taxon>
        <taxon>Menispermoideae</taxon>
        <taxon>Cissampelideae</taxon>
        <taxon>Stephania</taxon>
    </lineage>
</organism>
<proteinExistence type="predicted"/>
<dbReference type="PANTHER" id="PTHR36332">
    <property type="entry name" value="STRESS RESPONSE PROTEIN"/>
    <property type="match status" value="1"/>
</dbReference>
<dbReference type="Proteomes" id="UP001419268">
    <property type="component" value="Unassembled WGS sequence"/>
</dbReference>
<feature type="compositionally biased region" description="Acidic residues" evidence="1">
    <location>
        <begin position="28"/>
        <end position="37"/>
    </location>
</feature>
<gene>
    <name evidence="2" type="ORF">Scep_004779</name>
</gene>
<comment type="caution">
    <text evidence="2">The sequence shown here is derived from an EMBL/GenBank/DDBJ whole genome shotgun (WGS) entry which is preliminary data.</text>
</comment>
<feature type="region of interest" description="Disordered" evidence="1">
    <location>
        <begin position="1"/>
        <end position="89"/>
    </location>
</feature>
<protein>
    <submittedName>
        <fullName evidence="2">Uncharacterized protein</fullName>
    </submittedName>
</protein>
<evidence type="ECO:0000256" key="1">
    <source>
        <dbReference type="SAM" id="MobiDB-lite"/>
    </source>
</evidence>
<reference evidence="2 3" key="1">
    <citation type="submission" date="2024-01" db="EMBL/GenBank/DDBJ databases">
        <title>Genome assemblies of Stephania.</title>
        <authorList>
            <person name="Yang L."/>
        </authorList>
    </citation>
    <scope>NUCLEOTIDE SEQUENCE [LARGE SCALE GENOMIC DNA]</scope>
    <source>
        <strain evidence="2">JXDWG</strain>
        <tissue evidence="2">Leaf</tissue>
    </source>
</reference>
<dbReference type="EMBL" id="JBBNAG010000002">
    <property type="protein sequence ID" value="KAK9158205.1"/>
    <property type="molecule type" value="Genomic_DNA"/>
</dbReference>
<name>A0AAP0KVK3_9MAGN</name>
<keyword evidence="3" id="KW-1185">Reference proteome</keyword>
<evidence type="ECO:0000313" key="3">
    <source>
        <dbReference type="Proteomes" id="UP001419268"/>
    </source>
</evidence>